<dbReference type="SMART" id="SM00174">
    <property type="entry name" value="RHO"/>
    <property type="match status" value="1"/>
</dbReference>
<dbReference type="PROSITE" id="PS51915">
    <property type="entry name" value="ZAD"/>
    <property type="match status" value="1"/>
</dbReference>
<dbReference type="SUPFAM" id="SSF57716">
    <property type="entry name" value="Glucocorticoid receptor-like (DNA-binding domain)"/>
    <property type="match status" value="1"/>
</dbReference>
<evidence type="ECO:0000256" key="3">
    <source>
        <dbReference type="ARBA" id="ARBA00022771"/>
    </source>
</evidence>
<feature type="domain" description="C2H2-type" evidence="8">
    <location>
        <begin position="907"/>
        <end position="935"/>
    </location>
</feature>
<dbReference type="PROSITE" id="PS51419">
    <property type="entry name" value="RAB"/>
    <property type="match status" value="1"/>
</dbReference>
<feature type="domain" description="C2H2-type" evidence="8">
    <location>
        <begin position="1321"/>
        <end position="1349"/>
    </location>
</feature>
<keyword evidence="1 6" id="KW-0479">Metal-binding</keyword>
<feature type="domain" description="C2H2-type" evidence="8">
    <location>
        <begin position="1349"/>
        <end position="1377"/>
    </location>
</feature>
<gene>
    <name evidence="10" type="ORF">IPOD504_LOCUS16035</name>
</gene>
<dbReference type="Pfam" id="PF00071">
    <property type="entry name" value="Ras"/>
    <property type="match status" value="1"/>
</dbReference>
<feature type="binding site" evidence="6">
    <location>
        <position position="261"/>
    </location>
    <ligand>
        <name>Zn(2+)</name>
        <dbReference type="ChEBI" id="CHEBI:29105"/>
    </ligand>
</feature>
<dbReference type="PROSITE" id="PS51421">
    <property type="entry name" value="RAS"/>
    <property type="match status" value="1"/>
</dbReference>
<dbReference type="InterPro" id="IPR027417">
    <property type="entry name" value="P-loop_NTPase"/>
</dbReference>
<dbReference type="PROSITE" id="PS00028">
    <property type="entry name" value="ZINC_FINGER_C2H2_1"/>
    <property type="match status" value="17"/>
</dbReference>
<feature type="domain" description="C2H2-type" evidence="8">
    <location>
        <begin position="1055"/>
        <end position="1082"/>
    </location>
</feature>
<feature type="compositionally biased region" description="Acidic residues" evidence="7">
    <location>
        <begin position="621"/>
        <end position="634"/>
    </location>
</feature>
<dbReference type="NCBIfam" id="TIGR00231">
    <property type="entry name" value="small_GTP"/>
    <property type="match status" value="1"/>
</dbReference>
<dbReference type="Pfam" id="PF12874">
    <property type="entry name" value="zf-met"/>
    <property type="match status" value="3"/>
</dbReference>
<feature type="region of interest" description="Disordered" evidence="7">
    <location>
        <begin position="1642"/>
        <end position="1667"/>
    </location>
</feature>
<feature type="binding site" evidence="6">
    <location>
        <position position="264"/>
    </location>
    <ligand>
        <name>Zn(2+)</name>
        <dbReference type="ChEBI" id="CHEBI:29105"/>
    </ligand>
</feature>
<dbReference type="InterPro" id="IPR013087">
    <property type="entry name" value="Znf_C2H2_type"/>
</dbReference>
<dbReference type="Pfam" id="PF13912">
    <property type="entry name" value="zf-C2H2_6"/>
    <property type="match status" value="2"/>
</dbReference>
<feature type="domain" description="C2H2-type" evidence="8">
    <location>
        <begin position="949"/>
        <end position="977"/>
    </location>
</feature>
<evidence type="ECO:0000256" key="4">
    <source>
        <dbReference type="ARBA" id="ARBA00022833"/>
    </source>
</evidence>
<feature type="domain" description="C2H2-type" evidence="8">
    <location>
        <begin position="1698"/>
        <end position="1726"/>
    </location>
</feature>
<dbReference type="SMART" id="SM00355">
    <property type="entry name" value="ZnF_C2H2"/>
    <property type="match status" value="23"/>
</dbReference>
<evidence type="ECO:0000256" key="6">
    <source>
        <dbReference type="PROSITE-ProRule" id="PRU01263"/>
    </source>
</evidence>
<feature type="non-terminal residue" evidence="10">
    <location>
        <position position="1752"/>
    </location>
</feature>
<dbReference type="Gene3D" id="3.30.160.60">
    <property type="entry name" value="Classic Zinc Finger"/>
    <property type="match status" value="11"/>
</dbReference>
<keyword evidence="4 6" id="KW-0862">Zinc</keyword>
<evidence type="ECO:0008006" key="12">
    <source>
        <dbReference type="Google" id="ProtNLM"/>
    </source>
</evidence>
<feature type="region of interest" description="Disordered" evidence="7">
    <location>
        <begin position="541"/>
        <end position="683"/>
    </location>
</feature>
<dbReference type="Pfam" id="PF07776">
    <property type="entry name" value="zf-AD"/>
    <property type="match status" value="1"/>
</dbReference>
<dbReference type="SMART" id="SM00177">
    <property type="entry name" value="ARF"/>
    <property type="match status" value="1"/>
</dbReference>
<dbReference type="Proteomes" id="UP000837857">
    <property type="component" value="Chromosome 7"/>
</dbReference>
<evidence type="ECO:0000256" key="1">
    <source>
        <dbReference type="ARBA" id="ARBA00022723"/>
    </source>
</evidence>
<evidence type="ECO:0000259" key="9">
    <source>
        <dbReference type="PROSITE" id="PS51915"/>
    </source>
</evidence>
<proteinExistence type="predicted"/>
<feature type="domain" description="C2H2-type" evidence="8">
    <location>
        <begin position="847"/>
        <end position="875"/>
    </location>
</feature>
<evidence type="ECO:0000256" key="7">
    <source>
        <dbReference type="SAM" id="MobiDB-lite"/>
    </source>
</evidence>
<evidence type="ECO:0000259" key="8">
    <source>
        <dbReference type="PROSITE" id="PS50157"/>
    </source>
</evidence>
<dbReference type="EMBL" id="OW152819">
    <property type="protein sequence ID" value="CAH2074350.1"/>
    <property type="molecule type" value="Genomic_DNA"/>
</dbReference>
<accession>A0ABN8J1L1</accession>
<dbReference type="SMART" id="SM00176">
    <property type="entry name" value="RAN"/>
    <property type="match status" value="1"/>
</dbReference>
<dbReference type="Gene3D" id="3.40.1800.20">
    <property type="match status" value="1"/>
</dbReference>
<organism evidence="10 11">
    <name type="scientific">Iphiclides podalirius</name>
    <name type="common">scarce swallowtail</name>
    <dbReference type="NCBI Taxonomy" id="110791"/>
    <lineage>
        <taxon>Eukaryota</taxon>
        <taxon>Metazoa</taxon>
        <taxon>Ecdysozoa</taxon>
        <taxon>Arthropoda</taxon>
        <taxon>Hexapoda</taxon>
        <taxon>Insecta</taxon>
        <taxon>Pterygota</taxon>
        <taxon>Neoptera</taxon>
        <taxon>Endopterygota</taxon>
        <taxon>Lepidoptera</taxon>
        <taxon>Glossata</taxon>
        <taxon>Ditrysia</taxon>
        <taxon>Papilionoidea</taxon>
        <taxon>Papilionidae</taxon>
        <taxon>Papilioninae</taxon>
        <taxon>Iphiclides</taxon>
    </lineage>
</organism>
<dbReference type="InterPro" id="IPR012934">
    <property type="entry name" value="Znf_AD"/>
</dbReference>
<feature type="domain" description="C2H2-type" evidence="8">
    <location>
        <begin position="978"/>
        <end position="1006"/>
    </location>
</feature>
<feature type="domain" description="ZAD" evidence="9">
    <location>
        <begin position="259"/>
        <end position="338"/>
    </location>
</feature>
<dbReference type="CDD" id="cd04112">
    <property type="entry name" value="Rab26"/>
    <property type="match status" value="1"/>
</dbReference>
<feature type="domain" description="C2H2-type" evidence="8">
    <location>
        <begin position="1415"/>
        <end position="1443"/>
    </location>
</feature>
<feature type="domain" description="C2H2-type" evidence="8">
    <location>
        <begin position="1190"/>
        <end position="1214"/>
    </location>
</feature>
<dbReference type="Pfam" id="PF00096">
    <property type="entry name" value="zf-C2H2"/>
    <property type="match status" value="4"/>
</dbReference>
<keyword evidence="11" id="KW-1185">Reference proteome</keyword>
<feature type="domain" description="C2H2-type" evidence="8">
    <location>
        <begin position="1446"/>
        <end position="1473"/>
    </location>
</feature>
<dbReference type="SMART" id="SM00868">
    <property type="entry name" value="zf-AD"/>
    <property type="match status" value="1"/>
</dbReference>
<feature type="compositionally biased region" description="Acidic residues" evidence="7">
    <location>
        <begin position="644"/>
        <end position="665"/>
    </location>
</feature>
<feature type="compositionally biased region" description="Acidic residues" evidence="7">
    <location>
        <begin position="584"/>
        <end position="609"/>
    </location>
</feature>
<feature type="compositionally biased region" description="Acidic residues" evidence="7">
    <location>
        <begin position="672"/>
        <end position="681"/>
    </location>
</feature>
<feature type="domain" description="C2H2-type" evidence="8">
    <location>
        <begin position="1083"/>
        <end position="1111"/>
    </location>
</feature>
<evidence type="ECO:0000256" key="5">
    <source>
        <dbReference type="PROSITE-ProRule" id="PRU00042"/>
    </source>
</evidence>
<sequence>MWNPNAMDNRQMEKRVVIGRVRPTWARNLPEAREEDDKSDQEVGVMPHSEPPSPTETWEQTKQEDKYDVFGKVMLLGDSGVGKTCMLVRFRDGTFLAGNYISTVGIDFRNKVVTVDGVKVKLQIWDTAGQERFRSVTHAYYRDAHALLLLYDVTNKTSFDNIRAWLGEIREYAQDDVVIMLLGNKSDSGLERAVRREEGQRLAREYQVAFMETSAKTGLNVEAAFAHVARALVAKANPVDPSRLAVRAQPSQEHRSSCPSCTLCLSSRGELLPIFPTTSSDDSEPPVFASKIKDCVSVEINEDDDLPTNVCRKCMDNVNNWHIFKAVCERAQNKLHTLIKNDGSQLEEVQIKNEPLSDEAYDDGVVIDATYPDLENASTSSKVLPEGPPILASLGLTPRSDKGMESEKDEDEEYEEVMNNSNQRFVNVPNMPEVSITVMRPSGINAKLIHQKSVPPPKPIPIKTIKASQNNLPYPLRIKALKDLQIKKKEPQILKTLLTTKPEVLVSEPEIINSAPESPETLISEPEIASFQVEAILSEPDYNPQQDDEDGDADMQNNQSQNYDTVDMDSENEIEIARQKEDAAEGEGDDQQGDNDIDDGNEIENMDNGDENHVERNQSDNDNDQIDEVADSQDELQIINDVEGRDEDDAKEGEEINDERDDEQAEYNHEENENDDDDDELPPMSIAPVVEINEDMQTNSYNSEINEEEELDETVDPNDTVDDVKELDPDKLYVTKTQRDFILKYRDIIEQINTKRCLCCDREHPRRKAVIQHLQKNGHKVPKHTCYNCVVTFGHIGALLSHMRSNTCTDLWKIIYNENGITDDLVLEDEPKDTKVQYKDIFNARSYACKLCPAKFQLKQFIMKHVLDVHEDGQSRVQLACVHCGSRFKDKAIWKKHIRNGECTVYIACDLCSERFGNMQDFNDHALAVHAGSFDQSDNQNKCVDGRPTDCPICGKKNSSYPNLVKHLKIIHSEEKPHYCQHCDSKFEQAADLNKHIYMEHSDRTLGMQSIEPDMSLVKEEAEEYHYSCTECNAIFETVDAWTDHQVAEHNQVAHHCDQCDKKFLRPSELAEHKNTHLRVKFYPCSICTNSYSTPQKLSEHVQQAHPGAGAYAPMDSEFFCDICIRSFKSRQAYSNHMRIHAKVPTTNRKPGDPKGFAPQIVGKPIRSFSMVQPSFLTFKPNCNVPNAPYSCDICGKGFMHKKNIWKHKKVLHADLVGDRNDSEENTMQASTEEDEYNYLDENGAILSTPQFNSFNFTNLTNSLQQQTSQEAMPYSCELCFKRFPLRTSLWKHKRAKHGIINASASGSADSPIMASESGRSSCTICKITFTDKKSYYRHRKNVHKSSSQMCKICGKPLSSTLELYEHLKAAHARELLGYNENQGASKPEIVQDLEVEYEGDQDSVDPSAEYQARYPCDTCGKQFVGLLALQNHQCINQIQSSPQTFDCEICHKSYTSISALKSHRGWHLRSPDGKAAANNTGLWMPQHKVTSKVSKHEVVDPSQLARVTHSTPASVAKRRLPPEVEVTVVNPNKKMRSDDSVELEQQTNSMTGTEDRYCTICDKEFTKRAAYQRHMDEVHQPNSVFCPVCEKSFTRKSTLIVHMKKHYESGEGSSAAADQIDDEGHACDVCGAQYETESALRAHRARHHGDDSAESEEDDGTSVPPPGEFTCGQCGDGVATPRDLIAHRAMHATPTKFFCNICKVYFSRALDLSSHTRARHADNEKVFFPCAMCDRFYMNKKSLQRHIEMAH</sequence>
<feature type="region of interest" description="Disordered" evidence="7">
    <location>
        <begin position="27"/>
        <end position="60"/>
    </location>
</feature>
<evidence type="ECO:0000313" key="11">
    <source>
        <dbReference type="Proteomes" id="UP000837857"/>
    </source>
</evidence>
<protein>
    <recommendedName>
        <fullName evidence="12">Ras-related protein Rab-37</fullName>
    </recommendedName>
</protein>
<dbReference type="InterPro" id="IPR036236">
    <property type="entry name" value="Znf_C2H2_sf"/>
</dbReference>
<feature type="domain" description="C2H2-type" evidence="8">
    <location>
        <begin position="1585"/>
        <end position="1612"/>
    </location>
</feature>
<feature type="domain" description="C2H2-type" evidence="8">
    <location>
        <begin position="1557"/>
        <end position="1580"/>
    </location>
</feature>
<evidence type="ECO:0000256" key="2">
    <source>
        <dbReference type="ARBA" id="ARBA00022737"/>
    </source>
</evidence>
<reference evidence="10" key="1">
    <citation type="submission" date="2022-03" db="EMBL/GenBank/DDBJ databases">
        <authorList>
            <person name="Martin H S."/>
        </authorList>
    </citation>
    <scope>NUCLEOTIDE SEQUENCE</scope>
</reference>
<keyword evidence="2" id="KW-0677">Repeat</keyword>
<dbReference type="Gene3D" id="3.40.50.300">
    <property type="entry name" value="P-loop containing nucleotide triphosphate hydrolases"/>
    <property type="match status" value="1"/>
</dbReference>
<feature type="binding site" evidence="6">
    <location>
        <position position="314"/>
    </location>
    <ligand>
        <name>Zn(2+)</name>
        <dbReference type="ChEBI" id="CHEBI:29105"/>
    </ligand>
</feature>
<dbReference type="PROSITE" id="PS50157">
    <property type="entry name" value="ZINC_FINGER_C2H2_2"/>
    <property type="match status" value="19"/>
</dbReference>
<feature type="region of interest" description="Disordered" evidence="7">
    <location>
        <begin position="377"/>
        <end position="409"/>
    </location>
</feature>
<dbReference type="PANTHER" id="PTHR24409">
    <property type="entry name" value="ZINC FINGER PROTEIN 142"/>
    <property type="match status" value="1"/>
</dbReference>
<feature type="binding site" evidence="6">
    <location>
        <position position="311"/>
    </location>
    <ligand>
        <name>Zn(2+)</name>
        <dbReference type="ChEBI" id="CHEBI:29105"/>
    </ligand>
</feature>
<dbReference type="SMART" id="SM00175">
    <property type="entry name" value="RAB"/>
    <property type="match status" value="1"/>
</dbReference>
<feature type="domain" description="C2H2-type" evidence="8">
    <location>
        <begin position="1729"/>
        <end position="1752"/>
    </location>
</feature>
<dbReference type="InterPro" id="IPR005225">
    <property type="entry name" value="Small_GTP-bd"/>
</dbReference>
<feature type="region of interest" description="Disordered" evidence="7">
    <location>
        <begin position="705"/>
        <end position="724"/>
    </location>
</feature>
<dbReference type="PRINTS" id="PR00449">
    <property type="entry name" value="RASTRNSFRMNG"/>
</dbReference>
<dbReference type="SUPFAM" id="SSF57667">
    <property type="entry name" value="beta-beta-alpha zinc fingers"/>
    <property type="match status" value="7"/>
</dbReference>
<feature type="compositionally biased region" description="Polar residues" evidence="7">
    <location>
        <begin position="555"/>
        <end position="564"/>
    </location>
</feature>
<dbReference type="PANTHER" id="PTHR24409:SF295">
    <property type="entry name" value="AZ2-RELATED"/>
    <property type="match status" value="1"/>
</dbReference>
<evidence type="ECO:0000313" key="10">
    <source>
        <dbReference type="EMBL" id="CAH2074350.1"/>
    </source>
</evidence>
<feature type="domain" description="C2H2-type" evidence="8">
    <location>
        <begin position="1275"/>
        <end position="1298"/>
    </location>
</feature>
<feature type="domain" description="C2H2-type" evidence="8">
    <location>
        <begin position="1119"/>
        <end position="1146"/>
    </location>
</feature>
<feature type="domain" description="C2H2-type" evidence="8">
    <location>
        <begin position="1626"/>
        <end position="1653"/>
    </location>
</feature>
<name>A0ABN8J1L1_9NEOP</name>
<feature type="compositionally biased region" description="Acidic residues" evidence="7">
    <location>
        <begin position="705"/>
        <end position="721"/>
    </location>
</feature>
<dbReference type="PROSITE" id="PS51420">
    <property type="entry name" value="RHO"/>
    <property type="match status" value="1"/>
</dbReference>
<feature type="domain" description="C2H2-type" evidence="8">
    <location>
        <begin position="1670"/>
        <end position="1697"/>
    </location>
</feature>
<dbReference type="SMART" id="SM00173">
    <property type="entry name" value="RAS"/>
    <property type="match status" value="1"/>
</dbReference>
<feature type="compositionally biased region" description="Basic and acidic residues" evidence="7">
    <location>
        <begin position="610"/>
        <end position="619"/>
    </location>
</feature>
<dbReference type="SUPFAM" id="SSF52540">
    <property type="entry name" value="P-loop containing nucleoside triphosphate hydrolases"/>
    <property type="match status" value="1"/>
</dbReference>
<keyword evidence="3 5" id="KW-0863">Zinc-finger</keyword>
<dbReference type="InterPro" id="IPR001806">
    <property type="entry name" value="Small_GTPase"/>
</dbReference>